<protein>
    <submittedName>
        <fullName evidence="1">Uncharacterized protein</fullName>
    </submittedName>
</protein>
<dbReference type="Proteomes" id="UP000219182">
    <property type="component" value="Unassembled WGS sequence"/>
</dbReference>
<evidence type="ECO:0000313" key="1">
    <source>
        <dbReference type="EMBL" id="PDQ18919.1"/>
    </source>
</evidence>
<sequence>MKKTYEKPMLIKKGRLAAIAAAVVSNEPEVPTPQ</sequence>
<dbReference type="AlphaFoldDB" id="A0A2A6FAF8"/>
<reference evidence="1 2" key="1">
    <citation type="submission" date="2017-09" db="EMBL/GenBank/DDBJ databases">
        <title>Mesorhizobum sanjuanii sp. nov. isolated from nodules of Lotus tenuis in saline-alkaline lowlands of Flooding Pampa.</title>
        <authorList>
            <person name="Sannazzaro A.I."/>
            <person name="Torres Tejerizo G.A."/>
            <person name="Fontana F."/>
            <person name="Cumpa Velazquez L.M."/>
            <person name="Hansen L."/>
            <person name="Pistorio M."/>
            <person name="Estrella M.J."/>
        </authorList>
    </citation>
    <scope>NUCLEOTIDE SEQUENCE [LARGE SCALE GENOMIC DNA]</scope>
    <source>
        <strain evidence="1 2">BSA136</strain>
    </source>
</reference>
<dbReference type="RefSeq" id="WP_097575806.1">
    <property type="nucleotide sequence ID" value="NZ_NWQG01000159.1"/>
</dbReference>
<keyword evidence="2" id="KW-1185">Reference proteome</keyword>
<gene>
    <name evidence="1" type="ORF">CN311_22000</name>
</gene>
<dbReference type="EMBL" id="NWQG01000159">
    <property type="protein sequence ID" value="PDQ18919.1"/>
    <property type="molecule type" value="Genomic_DNA"/>
</dbReference>
<accession>A0A2A6FAF8</accession>
<organism evidence="1 2">
    <name type="scientific">Mesorhizobium sanjuanii</name>
    <dbReference type="NCBI Taxonomy" id="2037900"/>
    <lineage>
        <taxon>Bacteria</taxon>
        <taxon>Pseudomonadati</taxon>
        <taxon>Pseudomonadota</taxon>
        <taxon>Alphaproteobacteria</taxon>
        <taxon>Hyphomicrobiales</taxon>
        <taxon>Phyllobacteriaceae</taxon>
        <taxon>Mesorhizobium</taxon>
    </lineage>
</organism>
<name>A0A2A6FAF8_9HYPH</name>
<evidence type="ECO:0000313" key="2">
    <source>
        <dbReference type="Proteomes" id="UP000219182"/>
    </source>
</evidence>
<proteinExistence type="predicted"/>
<comment type="caution">
    <text evidence="1">The sequence shown here is derived from an EMBL/GenBank/DDBJ whole genome shotgun (WGS) entry which is preliminary data.</text>
</comment>